<dbReference type="AlphaFoldDB" id="A0A8D3BDP6"/>
<feature type="binding site" description="axial binding residue" evidence="15">
    <location>
        <position position="524"/>
    </location>
    <ligand>
        <name>heme</name>
        <dbReference type="ChEBI" id="CHEBI:30413"/>
    </ligand>
    <ligandPart>
        <name>Fe</name>
        <dbReference type="ChEBI" id="CHEBI:18248"/>
    </ligandPart>
</feature>
<keyword evidence="13" id="KW-0472">Membrane</keyword>
<evidence type="ECO:0000256" key="12">
    <source>
        <dbReference type="ARBA" id="ARBA00023033"/>
    </source>
</evidence>
<dbReference type="SUPFAM" id="SSF48264">
    <property type="entry name" value="Cytochrome P450"/>
    <property type="match status" value="1"/>
</dbReference>
<evidence type="ECO:0000256" key="15">
    <source>
        <dbReference type="PIRSR" id="PIRSR602401-1"/>
    </source>
</evidence>
<evidence type="ECO:0000256" key="17">
    <source>
        <dbReference type="SAM" id="MobiDB-lite"/>
    </source>
</evidence>
<dbReference type="FunFam" id="1.10.630.10:FF:000003">
    <property type="entry name" value="cytochrome P450 3A12-like isoform X2"/>
    <property type="match status" value="1"/>
</dbReference>
<dbReference type="GeneTree" id="ENSGT00950000182958"/>
<reference evidence="18" key="1">
    <citation type="submission" date="2023-05" db="EMBL/GenBank/DDBJ databases">
        <title>High-quality long-read genome of Scophthalmus maximus.</title>
        <authorList>
            <person name="Lien S."/>
            <person name="Martinez P."/>
        </authorList>
    </citation>
    <scope>NUCLEOTIDE SEQUENCE [LARGE SCALE GENOMIC DNA]</scope>
</reference>
<comment type="subcellular location">
    <subcellularLocation>
        <location evidence="3">Endoplasmic reticulum membrane</location>
        <topology evidence="3">Peripheral membrane protein</topology>
    </subcellularLocation>
    <subcellularLocation>
        <location evidence="2">Microsome membrane</location>
        <topology evidence="2">Peripheral membrane protein</topology>
    </subcellularLocation>
</comment>
<dbReference type="PANTHER" id="PTHR24302">
    <property type="entry name" value="CYTOCHROME P450 FAMILY 3"/>
    <property type="match status" value="1"/>
</dbReference>
<evidence type="ECO:0000256" key="1">
    <source>
        <dbReference type="ARBA" id="ARBA00001971"/>
    </source>
</evidence>
<keyword evidence="12 16" id="KW-0503">Monooxygenase</keyword>
<keyword evidence="10 16" id="KW-0560">Oxidoreductase</keyword>
<gene>
    <name evidence="18" type="primary">LOC118283391</name>
</gene>
<dbReference type="Proteomes" id="UP000694558">
    <property type="component" value="Chromosome 15"/>
</dbReference>
<dbReference type="InterPro" id="IPR036396">
    <property type="entry name" value="Cyt_P450_sf"/>
</dbReference>
<dbReference type="PROSITE" id="PS00086">
    <property type="entry name" value="CYTOCHROME_P450"/>
    <property type="match status" value="1"/>
</dbReference>
<sequence>MICTGSMSSPALWASECFTQGSRSMEESLPMADTRIRSLGSSRSHPVMQRNSATPSSSRRPSSLAAPTSQRRTWSGSWRRRGRSTRATPTTSCTRTATTSPRHCRSYGIWPYRFFKKLGIPGPRPLPFMGTLMYFRKGIHVFDRECQAKYGDVWGLYESRLPVLMVSDPDMIKSVMVKECFSTFTNRRENTVGGPFEEAITVVKDERWKRIRSSLSPCFTSGRMKQVYPIVARYADRLVEKLGQNNADDPVDVKQFVAPYSLDVVTSASFGVEADSINNPDDPTAVNVKKVINFKLWPLLLSMILPFGAQLVKLLKIEIMPQLSVDYFFNIIKSFKDQRSAEDSSRADFLQVMVQSEIPDIKNGQEQPSKGLTEQEILSQAFIFIFGGYETTSTTISFILYNLATNPDAMHVLQEELDANLDRDAPVSYEDLLRLQYLDQVISESMRFIPTVPRLDRTCKKTTQLHGVTVPEGTLVGIPVAMLHKDPRFWSSPELFRPERFSKDSGEEVNPYVYMPFGLGPRNCVGMRYAVLVVKMVIVRLLQHYTLETCRDTMIPMEFDWKFQPTKPIKLNFVPRRHSSRSEGEIPSNS</sequence>
<evidence type="ECO:0000256" key="2">
    <source>
        <dbReference type="ARBA" id="ARBA00004174"/>
    </source>
</evidence>
<dbReference type="Pfam" id="PF00067">
    <property type="entry name" value="p450"/>
    <property type="match status" value="1"/>
</dbReference>
<dbReference type="GO" id="GO:0008395">
    <property type="term" value="F:steroid hydroxylase activity"/>
    <property type="evidence" value="ECO:0007669"/>
    <property type="project" value="TreeGrafter"/>
</dbReference>
<dbReference type="PANTHER" id="PTHR24302:SF17">
    <property type="entry name" value="CYTOCHROME P450, FAMILY 3, SUBFAMILY C, POLYPEPTIDE 4-RELATED"/>
    <property type="match status" value="1"/>
</dbReference>
<keyword evidence="11 15" id="KW-0408">Iron</keyword>
<reference evidence="18" key="2">
    <citation type="submission" date="2025-08" db="UniProtKB">
        <authorList>
            <consortium name="Ensembl"/>
        </authorList>
    </citation>
    <scope>IDENTIFICATION</scope>
</reference>
<keyword evidence="8" id="KW-0256">Endoplasmic reticulum</keyword>
<name>A0A8D3BDP6_SCOMX</name>
<dbReference type="InterPro" id="IPR002401">
    <property type="entry name" value="Cyt_P450_E_grp-I"/>
</dbReference>
<evidence type="ECO:0000313" key="18">
    <source>
        <dbReference type="Ensembl" id="ENSSMAP00000032547.2"/>
    </source>
</evidence>
<comment type="cofactor">
    <cofactor evidence="1 15">
        <name>heme</name>
        <dbReference type="ChEBI" id="CHEBI:30413"/>
    </cofactor>
</comment>
<keyword evidence="7 15" id="KW-0479">Metal-binding</keyword>
<dbReference type="EC" id="1.14.14.1" evidence="5"/>
<dbReference type="Gene3D" id="1.10.630.10">
    <property type="entry name" value="Cytochrome P450"/>
    <property type="match status" value="1"/>
</dbReference>
<dbReference type="Ensembl" id="ENSSMAT00000032952.2">
    <property type="protein sequence ID" value="ENSSMAP00000032547.2"/>
    <property type="gene ID" value="ENSSMAG00000019908.2"/>
</dbReference>
<protein>
    <recommendedName>
        <fullName evidence="5">unspecific monooxygenase</fullName>
        <ecNumber evidence="5">1.14.14.1</ecNumber>
    </recommendedName>
</protein>
<keyword evidence="9" id="KW-0492">Microsome</keyword>
<dbReference type="InterPro" id="IPR017972">
    <property type="entry name" value="Cyt_P450_CS"/>
</dbReference>
<evidence type="ECO:0000256" key="3">
    <source>
        <dbReference type="ARBA" id="ARBA00004406"/>
    </source>
</evidence>
<dbReference type="GO" id="GO:0005506">
    <property type="term" value="F:iron ion binding"/>
    <property type="evidence" value="ECO:0007669"/>
    <property type="project" value="InterPro"/>
</dbReference>
<proteinExistence type="inferred from homology"/>
<feature type="compositionally biased region" description="Low complexity" evidence="17">
    <location>
        <begin position="52"/>
        <end position="77"/>
    </location>
</feature>
<keyword evidence="6 15" id="KW-0349">Heme</keyword>
<evidence type="ECO:0000256" key="11">
    <source>
        <dbReference type="ARBA" id="ARBA00023004"/>
    </source>
</evidence>
<feature type="compositionally biased region" description="Low complexity" evidence="17">
    <location>
        <begin position="85"/>
        <end position="101"/>
    </location>
</feature>
<evidence type="ECO:0000256" key="6">
    <source>
        <dbReference type="ARBA" id="ARBA00022617"/>
    </source>
</evidence>
<evidence type="ECO:0000256" key="7">
    <source>
        <dbReference type="ARBA" id="ARBA00022723"/>
    </source>
</evidence>
<comment type="similarity">
    <text evidence="4 16">Belongs to the cytochrome P450 family.</text>
</comment>
<evidence type="ECO:0000256" key="13">
    <source>
        <dbReference type="ARBA" id="ARBA00023136"/>
    </source>
</evidence>
<dbReference type="GO" id="GO:0020037">
    <property type="term" value="F:heme binding"/>
    <property type="evidence" value="ECO:0007669"/>
    <property type="project" value="InterPro"/>
</dbReference>
<evidence type="ECO:0000256" key="4">
    <source>
        <dbReference type="ARBA" id="ARBA00010617"/>
    </source>
</evidence>
<dbReference type="PRINTS" id="PR00463">
    <property type="entry name" value="EP450I"/>
</dbReference>
<dbReference type="GO" id="GO:0005789">
    <property type="term" value="C:endoplasmic reticulum membrane"/>
    <property type="evidence" value="ECO:0007669"/>
    <property type="project" value="UniProtKB-SubCell"/>
</dbReference>
<feature type="region of interest" description="Disordered" evidence="17">
    <location>
        <begin position="38"/>
        <end position="101"/>
    </location>
</feature>
<evidence type="ECO:0000256" key="10">
    <source>
        <dbReference type="ARBA" id="ARBA00023002"/>
    </source>
</evidence>
<dbReference type="InterPro" id="IPR001128">
    <property type="entry name" value="Cyt_P450"/>
</dbReference>
<evidence type="ECO:0000313" key="19">
    <source>
        <dbReference type="Proteomes" id="UP000694558"/>
    </source>
</evidence>
<evidence type="ECO:0000256" key="16">
    <source>
        <dbReference type="RuleBase" id="RU000461"/>
    </source>
</evidence>
<dbReference type="InterPro" id="IPR050705">
    <property type="entry name" value="Cytochrome_P450_3A"/>
</dbReference>
<organism evidence="18 19">
    <name type="scientific">Scophthalmus maximus</name>
    <name type="common">Turbot</name>
    <name type="synonym">Psetta maxima</name>
    <dbReference type="NCBI Taxonomy" id="52904"/>
    <lineage>
        <taxon>Eukaryota</taxon>
        <taxon>Metazoa</taxon>
        <taxon>Chordata</taxon>
        <taxon>Craniata</taxon>
        <taxon>Vertebrata</taxon>
        <taxon>Euteleostomi</taxon>
        <taxon>Actinopterygii</taxon>
        <taxon>Neopterygii</taxon>
        <taxon>Teleostei</taxon>
        <taxon>Neoteleostei</taxon>
        <taxon>Acanthomorphata</taxon>
        <taxon>Carangaria</taxon>
        <taxon>Pleuronectiformes</taxon>
        <taxon>Pleuronectoidei</taxon>
        <taxon>Scophthalmidae</taxon>
        <taxon>Scophthalmus</taxon>
    </lineage>
</organism>
<dbReference type="PRINTS" id="PR00385">
    <property type="entry name" value="P450"/>
</dbReference>
<comment type="catalytic activity">
    <reaction evidence="14">
        <text>an organic molecule + reduced [NADPH--hemoprotein reductase] + O2 = an alcohol + oxidized [NADPH--hemoprotein reductase] + H2O + H(+)</text>
        <dbReference type="Rhea" id="RHEA:17149"/>
        <dbReference type="Rhea" id="RHEA-COMP:11964"/>
        <dbReference type="Rhea" id="RHEA-COMP:11965"/>
        <dbReference type="ChEBI" id="CHEBI:15377"/>
        <dbReference type="ChEBI" id="CHEBI:15378"/>
        <dbReference type="ChEBI" id="CHEBI:15379"/>
        <dbReference type="ChEBI" id="CHEBI:30879"/>
        <dbReference type="ChEBI" id="CHEBI:57618"/>
        <dbReference type="ChEBI" id="CHEBI:58210"/>
        <dbReference type="ChEBI" id="CHEBI:142491"/>
        <dbReference type="EC" id="1.14.14.1"/>
    </reaction>
</comment>
<evidence type="ECO:0000256" key="9">
    <source>
        <dbReference type="ARBA" id="ARBA00022848"/>
    </source>
</evidence>
<accession>A0A8D3BDP6</accession>
<evidence type="ECO:0000256" key="8">
    <source>
        <dbReference type="ARBA" id="ARBA00022824"/>
    </source>
</evidence>
<evidence type="ECO:0000256" key="14">
    <source>
        <dbReference type="ARBA" id="ARBA00047827"/>
    </source>
</evidence>
<evidence type="ECO:0000256" key="5">
    <source>
        <dbReference type="ARBA" id="ARBA00012109"/>
    </source>
</evidence>
<dbReference type="GO" id="GO:0016712">
    <property type="term" value="F:oxidoreductase activity, acting on paired donors, with incorporation or reduction of molecular oxygen, reduced flavin or flavoprotein as one donor, and incorporation of one atom of oxygen"/>
    <property type="evidence" value="ECO:0007669"/>
    <property type="project" value="UniProtKB-EC"/>
</dbReference>